<dbReference type="InterPro" id="IPR011460">
    <property type="entry name" value="Lcl_C"/>
</dbReference>
<keyword evidence="4" id="KW-1185">Reference proteome</keyword>
<evidence type="ECO:0000313" key="3">
    <source>
        <dbReference type="EMBL" id="MDQ8195066.1"/>
    </source>
</evidence>
<dbReference type="Pfam" id="PF07603">
    <property type="entry name" value="Lcl_C"/>
    <property type="match status" value="2"/>
</dbReference>
<dbReference type="RefSeq" id="WP_308985525.1">
    <property type="nucleotide sequence ID" value="NZ_JARXIC010000017.1"/>
</dbReference>
<reference evidence="3 4" key="1">
    <citation type="submission" date="2023-04" db="EMBL/GenBank/DDBJ databases">
        <title>A novel bacteria isolated from coastal sediment.</title>
        <authorList>
            <person name="Liu X.-J."/>
            <person name="Du Z.-J."/>
        </authorList>
    </citation>
    <scope>NUCLEOTIDE SEQUENCE [LARGE SCALE GENOMIC DNA]</scope>
    <source>
        <strain evidence="3 4">SDUM461004</strain>
    </source>
</reference>
<evidence type="ECO:0000256" key="1">
    <source>
        <dbReference type="SAM" id="MobiDB-lite"/>
    </source>
</evidence>
<dbReference type="PANTHER" id="PTHR35812:SF1">
    <property type="entry name" value="LIPOPROTEIN"/>
    <property type="match status" value="1"/>
</dbReference>
<name>A0ABU1AMS1_9BACT</name>
<evidence type="ECO:0000259" key="2">
    <source>
        <dbReference type="Pfam" id="PF07603"/>
    </source>
</evidence>
<dbReference type="EMBL" id="JARXIC010000017">
    <property type="protein sequence ID" value="MDQ8195066.1"/>
    <property type="molecule type" value="Genomic_DNA"/>
</dbReference>
<dbReference type="Proteomes" id="UP001243717">
    <property type="component" value="Unassembled WGS sequence"/>
</dbReference>
<dbReference type="PANTHER" id="PTHR35812">
    <property type="entry name" value="LIPOPROTEIN"/>
    <property type="match status" value="1"/>
</dbReference>
<feature type="region of interest" description="Disordered" evidence="1">
    <location>
        <begin position="357"/>
        <end position="382"/>
    </location>
</feature>
<comment type="caution">
    <text evidence="3">The sequence shown here is derived from an EMBL/GenBank/DDBJ whole genome shotgun (WGS) entry which is preliminary data.</text>
</comment>
<gene>
    <name evidence="3" type="ORF">QEH59_11565</name>
</gene>
<organism evidence="3 4">
    <name type="scientific">Thalassobacterium sedimentorum</name>
    <dbReference type="NCBI Taxonomy" id="3041258"/>
    <lineage>
        <taxon>Bacteria</taxon>
        <taxon>Pseudomonadati</taxon>
        <taxon>Verrucomicrobiota</taxon>
        <taxon>Opitutia</taxon>
        <taxon>Puniceicoccales</taxon>
        <taxon>Coraliomargaritaceae</taxon>
        <taxon>Thalassobacterium</taxon>
    </lineage>
</organism>
<feature type="domain" description="Lcl C-terminal" evidence="2">
    <location>
        <begin position="67"/>
        <end position="209"/>
    </location>
</feature>
<sequence>MKFSTLLLLLGGACSASDHPYTIVDTAQAQYYDAQQTIDEPTVNESYFGQDAHYNGHAPNYQNNNDGTISDLITDLMWTREPKTQLTHAEALSGAKNCRIGGYTDWRLPTAKELYSLIQFNGIAPSPHQNNHENFTPFINNEFFKFKYTQANKARRIFETPYATRTLDIDTKHSIAPAYFGIDFANGQIKSYRLTDPNGKAETFSVLYVRGNINYGLNQFKDNLDGTITDTATGLTWMQNDSGQTMDWPAALKYAASMKLAGYNDWRLPNAKELHSLVDYTRSPDSSDSASIQSKFNATPIINEQGIKDYAYYWTSTSYIRPRHADRAVYIAFGRALSHVEDPLAGKEAWLNINGSGSQGSDLKSGAPEASPEGRGPRSNVIRVNNMVRLVRGGTATSSE</sequence>
<evidence type="ECO:0000313" key="4">
    <source>
        <dbReference type="Proteomes" id="UP001243717"/>
    </source>
</evidence>
<accession>A0ABU1AMS1</accession>
<protein>
    <submittedName>
        <fullName evidence="3">DUF1566 domain-containing protein</fullName>
    </submittedName>
</protein>
<proteinExistence type="predicted"/>
<feature type="domain" description="Lcl C-terminal" evidence="2">
    <location>
        <begin position="226"/>
        <end position="336"/>
    </location>
</feature>